<keyword evidence="9" id="KW-1185">Reference proteome</keyword>
<evidence type="ECO:0000256" key="7">
    <source>
        <dbReference type="SAM" id="Phobius"/>
    </source>
</evidence>
<feature type="transmembrane region" description="Helical" evidence="7">
    <location>
        <begin position="196"/>
        <end position="214"/>
    </location>
</feature>
<evidence type="ECO:0000256" key="5">
    <source>
        <dbReference type="ARBA" id="ARBA00022989"/>
    </source>
</evidence>
<keyword evidence="2" id="KW-1003">Cell membrane</keyword>
<protein>
    <recommendedName>
        <fullName evidence="10">Diacylglyceryl transferase</fullName>
    </recommendedName>
</protein>
<evidence type="ECO:0000256" key="1">
    <source>
        <dbReference type="ARBA" id="ARBA00007150"/>
    </source>
</evidence>
<sequence>MEFPVWIDFGLFRLHPHVVFEALGYFLGFRFYLFARRSERLSPSVSLSVLAGAIVGAALGSKLLAWFYDWTILWSHLQHPLFDPAFWMEGKSIVGGLLGGLIGVELAKKIVGHKESTGDDLTLPLITGMAIGRIGCFLTGIEDNTYGIATTLPWGMDFGDGMLRHPTQLYELFFLLSLGIILFLKNKHPHKEGDLFKLFMVGYLLFRLMVDFIKPYPREYLGLGAIQIACLLGILYYTKDIPRLLGFLRKREDFKEESA</sequence>
<keyword evidence="4 7" id="KW-0812">Transmembrane</keyword>
<dbReference type="EMBL" id="BORB01000030">
    <property type="protein sequence ID" value="GIN58809.1"/>
    <property type="molecule type" value="Genomic_DNA"/>
</dbReference>
<keyword evidence="5 7" id="KW-1133">Transmembrane helix</keyword>
<evidence type="ECO:0000256" key="6">
    <source>
        <dbReference type="ARBA" id="ARBA00023136"/>
    </source>
</evidence>
<gene>
    <name evidence="8" type="ORF">J8TS2_31280</name>
</gene>
<feature type="transmembrane region" description="Helical" evidence="7">
    <location>
        <begin position="220"/>
        <end position="238"/>
    </location>
</feature>
<feature type="transmembrane region" description="Helical" evidence="7">
    <location>
        <begin position="167"/>
        <end position="184"/>
    </location>
</feature>
<evidence type="ECO:0008006" key="10">
    <source>
        <dbReference type="Google" id="ProtNLM"/>
    </source>
</evidence>
<reference evidence="8 9" key="1">
    <citation type="submission" date="2021-03" db="EMBL/GenBank/DDBJ databases">
        <title>Antimicrobial resistance genes in bacteria isolated from Japanese honey, and their potential for conferring macrolide and lincosamide resistance in the American foulbrood pathogen Paenibacillus larvae.</title>
        <authorList>
            <person name="Okamoto M."/>
            <person name="Kumagai M."/>
            <person name="Kanamori H."/>
            <person name="Takamatsu D."/>
        </authorList>
    </citation>
    <scope>NUCLEOTIDE SEQUENCE [LARGE SCALE GENOMIC DNA]</scope>
    <source>
        <strain evidence="8 9">J8TS2</strain>
    </source>
</reference>
<evidence type="ECO:0000313" key="8">
    <source>
        <dbReference type="EMBL" id="GIN58809.1"/>
    </source>
</evidence>
<comment type="caution">
    <text evidence="8">The sequence shown here is derived from an EMBL/GenBank/DDBJ whole genome shotgun (WGS) entry which is preliminary data.</text>
</comment>
<evidence type="ECO:0000256" key="2">
    <source>
        <dbReference type="ARBA" id="ARBA00022475"/>
    </source>
</evidence>
<feature type="transmembrane region" description="Helical" evidence="7">
    <location>
        <begin position="45"/>
        <end position="68"/>
    </location>
</feature>
<organism evidence="8 9">
    <name type="scientific">Lederbergia ruris</name>
    <dbReference type="NCBI Taxonomy" id="217495"/>
    <lineage>
        <taxon>Bacteria</taxon>
        <taxon>Bacillati</taxon>
        <taxon>Bacillota</taxon>
        <taxon>Bacilli</taxon>
        <taxon>Bacillales</taxon>
        <taxon>Bacillaceae</taxon>
        <taxon>Lederbergia</taxon>
    </lineage>
</organism>
<dbReference type="RefSeq" id="WP_212966905.1">
    <property type="nucleotide sequence ID" value="NZ_BORB01000030.1"/>
</dbReference>
<proteinExistence type="inferred from homology"/>
<dbReference type="Proteomes" id="UP000679950">
    <property type="component" value="Unassembled WGS sequence"/>
</dbReference>
<accession>A0ABQ4KNU7</accession>
<evidence type="ECO:0000256" key="4">
    <source>
        <dbReference type="ARBA" id="ARBA00022692"/>
    </source>
</evidence>
<keyword evidence="6 7" id="KW-0472">Membrane</keyword>
<name>A0ABQ4KNU7_9BACI</name>
<dbReference type="InterPro" id="IPR001640">
    <property type="entry name" value="Lgt"/>
</dbReference>
<dbReference type="PANTHER" id="PTHR30589:SF0">
    <property type="entry name" value="PHOSPHATIDYLGLYCEROL--PROLIPOPROTEIN DIACYLGLYCERYL TRANSFERASE"/>
    <property type="match status" value="1"/>
</dbReference>
<comment type="similarity">
    <text evidence="1">Belongs to the Lgt family.</text>
</comment>
<feature type="transmembrane region" description="Helical" evidence="7">
    <location>
        <begin position="14"/>
        <end position="33"/>
    </location>
</feature>
<dbReference type="PANTHER" id="PTHR30589">
    <property type="entry name" value="PROLIPOPROTEIN DIACYLGLYCERYL TRANSFERASE"/>
    <property type="match status" value="1"/>
</dbReference>
<dbReference type="Pfam" id="PF01790">
    <property type="entry name" value="LGT"/>
    <property type="match status" value="1"/>
</dbReference>
<evidence type="ECO:0000256" key="3">
    <source>
        <dbReference type="ARBA" id="ARBA00022679"/>
    </source>
</evidence>
<evidence type="ECO:0000313" key="9">
    <source>
        <dbReference type="Proteomes" id="UP000679950"/>
    </source>
</evidence>
<keyword evidence="3" id="KW-0808">Transferase</keyword>